<dbReference type="SUPFAM" id="SSF48295">
    <property type="entry name" value="TrpR-like"/>
    <property type="match status" value="1"/>
</dbReference>
<proteinExistence type="predicted"/>
<dbReference type="GO" id="GO:0006313">
    <property type="term" value="P:DNA transposition"/>
    <property type="evidence" value="ECO:0007669"/>
    <property type="project" value="InterPro"/>
</dbReference>
<dbReference type="Pfam" id="PF01527">
    <property type="entry name" value="HTH_Tnp_1"/>
    <property type="match status" value="1"/>
</dbReference>
<comment type="caution">
    <text evidence="2">The sequence shown here is derived from an EMBL/GenBank/DDBJ whole genome shotgun (WGS) entry which is preliminary data.</text>
</comment>
<keyword evidence="3" id="KW-1185">Reference proteome</keyword>
<sequence length="107" mass="11747">MSTYLSAHDAPKTFNATQDGMAGRLRRTHSAAFKAKVAMAAVKGERTLSELAQQFDVHPKQITEWKRQLQERAADVVGAGGTVSSEPLIDLRELHANIGQLTLKNDF</sequence>
<dbReference type="InterPro" id="IPR002514">
    <property type="entry name" value="Transposase_8"/>
</dbReference>
<dbReference type="InterPro" id="IPR010921">
    <property type="entry name" value="Trp_repressor/repl_initiator"/>
</dbReference>
<evidence type="ECO:0000256" key="1">
    <source>
        <dbReference type="SAM" id="MobiDB-lite"/>
    </source>
</evidence>
<dbReference type="GO" id="GO:0004803">
    <property type="term" value="F:transposase activity"/>
    <property type="evidence" value="ECO:0007669"/>
    <property type="project" value="InterPro"/>
</dbReference>
<dbReference type="EMBL" id="JACHDD010000057">
    <property type="protein sequence ID" value="MBB5429806.1"/>
    <property type="molecule type" value="Genomic_DNA"/>
</dbReference>
<dbReference type="InterPro" id="IPR036388">
    <property type="entry name" value="WH-like_DNA-bd_sf"/>
</dbReference>
<reference evidence="2 3" key="1">
    <citation type="submission" date="2020-08" db="EMBL/GenBank/DDBJ databases">
        <title>Genomic Encyclopedia of Type Strains, Phase IV (KMG-V): Genome sequencing to study the core and pangenomes of soil and plant-associated prokaryotes.</title>
        <authorList>
            <person name="Whitman W."/>
        </authorList>
    </citation>
    <scope>NUCLEOTIDE SEQUENCE [LARGE SCALE GENOMIC DNA]</scope>
    <source>
        <strain evidence="2 3">JPY158</strain>
    </source>
</reference>
<accession>A0A7W8VAZ1</accession>
<gene>
    <name evidence="2" type="ORF">HDG40_008009</name>
</gene>
<dbReference type="Gene3D" id="1.10.10.10">
    <property type="entry name" value="Winged helix-like DNA-binding domain superfamily/Winged helix DNA-binding domain"/>
    <property type="match status" value="1"/>
</dbReference>
<dbReference type="AlphaFoldDB" id="A0A7W8VAZ1"/>
<dbReference type="Proteomes" id="UP000592780">
    <property type="component" value="Unassembled WGS sequence"/>
</dbReference>
<protein>
    <submittedName>
        <fullName evidence="2">Transposase-like protein</fullName>
    </submittedName>
</protein>
<organism evidence="2 3">
    <name type="scientific">Paraburkholderia atlantica</name>
    <dbReference type="NCBI Taxonomy" id="2654982"/>
    <lineage>
        <taxon>Bacteria</taxon>
        <taxon>Pseudomonadati</taxon>
        <taxon>Pseudomonadota</taxon>
        <taxon>Betaproteobacteria</taxon>
        <taxon>Burkholderiales</taxon>
        <taxon>Burkholderiaceae</taxon>
        <taxon>Paraburkholderia</taxon>
    </lineage>
</organism>
<dbReference type="GO" id="GO:0043565">
    <property type="term" value="F:sequence-specific DNA binding"/>
    <property type="evidence" value="ECO:0007669"/>
    <property type="project" value="InterPro"/>
</dbReference>
<feature type="region of interest" description="Disordered" evidence="1">
    <location>
        <begin position="1"/>
        <end position="21"/>
    </location>
</feature>
<evidence type="ECO:0000313" key="3">
    <source>
        <dbReference type="Proteomes" id="UP000592780"/>
    </source>
</evidence>
<name>A0A7W8VAZ1_PARAM</name>
<evidence type="ECO:0000313" key="2">
    <source>
        <dbReference type="EMBL" id="MBB5429806.1"/>
    </source>
</evidence>